<dbReference type="Proteomes" id="UP001107558">
    <property type="component" value="Chromosome 4"/>
</dbReference>
<organism evidence="2 3">
    <name type="scientific">Polypedilum vanderplanki</name>
    <name type="common">Sleeping chironomid midge</name>
    <dbReference type="NCBI Taxonomy" id="319348"/>
    <lineage>
        <taxon>Eukaryota</taxon>
        <taxon>Metazoa</taxon>
        <taxon>Ecdysozoa</taxon>
        <taxon>Arthropoda</taxon>
        <taxon>Hexapoda</taxon>
        <taxon>Insecta</taxon>
        <taxon>Pterygota</taxon>
        <taxon>Neoptera</taxon>
        <taxon>Endopterygota</taxon>
        <taxon>Diptera</taxon>
        <taxon>Nematocera</taxon>
        <taxon>Chironomoidea</taxon>
        <taxon>Chironomidae</taxon>
        <taxon>Chironominae</taxon>
        <taxon>Polypedilum</taxon>
        <taxon>Polypedilum</taxon>
    </lineage>
</organism>
<feature type="compositionally biased region" description="Polar residues" evidence="1">
    <location>
        <begin position="1"/>
        <end position="13"/>
    </location>
</feature>
<evidence type="ECO:0000313" key="3">
    <source>
        <dbReference type="Proteomes" id="UP001107558"/>
    </source>
</evidence>
<evidence type="ECO:0000256" key="1">
    <source>
        <dbReference type="SAM" id="MobiDB-lite"/>
    </source>
</evidence>
<sequence length="100" mass="11435">MSDNSNNSSTEFTYTYHRHHTGEIERNSNGDSKERYTIDETVNYHANSQNGVNVIHMGNNNNYRGQAHQITYNPNSGNSYSIPDEYHTSTSNTNKYSLLI</sequence>
<feature type="region of interest" description="Disordered" evidence="1">
    <location>
        <begin position="1"/>
        <end position="35"/>
    </location>
</feature>
<feature type="compositionally biased region" description="Basic and acidic residues" evidence="1">
    <location>
        <begin position="21"/>
        <end position="35"/>
    </location>
</feature>
<protein>
    <submittedName>
        <fullName evidence="2">Uncharacterized protein</fullName>
    </submittedName>
</protein>
<name>A0A9J6BFX7_POLVA</name>
<accession>A0A9J6BFX7</accession>
<dbReference type="AlphaFoldDB" id="A0A9J6BFX7"/>
<dbReference type="EMBL" id="JADBJN010000004">
    <property type="protein sequence ID" value="KAG5668387.1"/>
    <property type="molecule type" value="Genomic_DNA"/>
</dbReference>
<feature type="region of interest" description="Disordered" evidence="1">
    <location>
        <begin position="72"/>
        <end position="100"/>
    </location>
</feature>
<comment type="caution">
    <text evidence="2">The sequence shown here is derived from an EMBL/GenBank/DDBJ whole genome shotgun (WGS) entry which is preliminary data.</text>
</comment>
<proteinExistence type="predicted"/>
<gene>
    <name evidence="2" type="ORF">PVAND_016327</name>
</gene>
<evidence type="ECO:0000313" key="2">
    <source>
        <dbReference type="EMBL" id="KAG5668387.1"/>
    </source>
</evidence>
<feature type="compositionally biased region" description="Polar residues" evidence="1">
    <location>
        <begin position="88"/>
        <end position="100"/>
    </location>
</feature>
<reference evidence="2" key="1">
    <citation type="submission" date="2021-03" db="EMBL/GenBank/DDBJ databases">
        <title>Chromosome level genome of the anhydrobiotic midge Polypedilum vanderplanki.</title>
        <authorList>
            <person name="Yoshida Y."/>
            <person name="Kikawada T."/>
            <person name="Gusev O."/>
        </authorList>
    </citation>
    <scope>NUCLEOTIDE SEQUENCE</scope>
    <source>
        <strain evidence="2">NIAS01</strain>
        <tissue evidence="2">Whole body or cell culture</tissue>
    </source>
</reference>
<feature type="compositionally biased region" description="Polar residues" evidence="1">
    <location>
        <begin position="72"/>
        <end position="81"/>
    </location>
</feature>
<keyword evidence="3" id="KW-1185">Reference proteome</keyword>